<dbReference type="InterPro" id="IPR028889">
    <property type="entry name" value="USP"/>
</dbReference>
<dbReference type="InterPro" id="IPR018200">
    <property type="entry name" value="USP_CS"/>
</dbReference>
<feature type="region of interest" description="Disordered" evidence="6">
    <location>
        <begin position="772"/>
        <end position="850"/>
    </location>
</feature>
<dbReference type="PROSITE" id="PS50271">
    <property type="entry name" value="ZF_UBP"/>
    <property type="match status" value="1"/>
</dbReference>
<dbReference type="GO" id="GO:0005829">
    <property type="term" value="C:cytosol"/>
    <property type="evidence" value="ECO:0007669"/>
    <property type="project" value="TreeGrafter"/>
</dbReference>
<dbReference type="AlphaFoldDB" id="A0A2A2LEH3"/>
<evidence type="ECO:0000256" key="3">
    <source>
        <dbReference type="ARBA" id="ARBA00022771"/>
    </source>
</evidence>
<feature type="domain" description="UBP-type" evidence="8">
    <location>
        <begin position="393"/>
        <end position="500"/>
    </location>
</feature>
<accession>A0A2A2LEH3</accession>
<dbReference type="GO" id="GO:0007064">
    <property type="term" value="P:mitotic sister chromatid cohesion"/>
    <property type="evidence" value="ECO:0007669"/>
    <property type="project" value="InterPro"/>
</dbReference>
<dbReference type="SUPFAM" id="SSF54001">
    <property type="entry name" value="Cysteine proteinases"/>
    <property type="match status" value="1"/>
</dbReference>
<dbReference type="EMBL" id="LIAE01006846">
    <property type="protein sequence ID" value="PAV84488.1"/>
    <property type="molecule type" value="Genomic_DNA"/>
</dbReference>
<feature type="compositionally biased region" description="Basic residues" evidence="6">
    <location>
        <begin position="786"/>
        <end position="797"/>
    </location>
</feature>
<dbReference type="STRING" id="2018661.A0A2A2LEH3"/>
<evidence type="ECO:0000256" key="2">
    <source>
        <dbReference type="ARBA" id="ARBA00022723"/>
    </source>
</evidence>
<evidence type="ECO:0000256" key="6">
    <source>
        <dbReference type="SAM" id="MobiDB-lite"/>
    </source>
</evidence>
<protein>
    <submittedName>
        <fullName evidence="9">Uncharacterized protein</fullName>
    </submittedName>
</protein>
<dbReference type="Gene3D" id="3.90.70.10">
    <property type="entry name" value="Cysteine proteinases"/>
    <property type="match status" value="1"/>
</dbReference>
<keyword evidence="3 5" id="KW-0863">Zinc-finger</keyword>
<feature type="compositionally biased region" description="Polar residues" evidence="6">
    <location>
        <begin position="772"/>
        <end position="784"/>
    </location>
</feature>
<dbReference type="PANTHER" id="PTHR24006:SF781">
    <property type="entry name" value="LD34905P"/>
    <property type="match status" value="1"/>
</dbReference>
<dbReference type="InterPro" id="IPR019128">
    <property type="entry name" value="Dcc1"/>
</dbReference>
<dbReference type="Pfam" id="PF09724">
    <property type="entry name" value="Dcc1"/>
    <property type="match status" value="1"/>
</dbReference>
<evidence type="ECO:0000259" key="7">
    <source>
        <dbReference type="PROSITE" id="PS50235"/>
    </source>
</evidence>
<dbReference type="PROSITE" id="PS00973">
    <property type="entry name" value="USP_2"/>
    <property type="match status" value="1"/>
</dbReference>
<keyword evidence="10" id="KW-1185">Reference proteome</keyword>
<dbReference type="GO" id="GO:0016579">
    <property type="term" value="P:protein deubiquitination"/>
    <property type="evidence" value="ECO:0007669"/>
    <property type="project" value="InterPro"/>
</dbReference>
<dbReference type="GO" id="GO:0031390">
    <property type="term" value="C:Ctf18 RFC-like complex"/>
    <property type="evidence" value="ECO:0007669"/>
    <property type="project" value="InterPro"/>
</dbReference>
<name>A0A2A2LEH3_9BILA</name>
<comment type="similarity">
    <text evidence="1">Belongs to the peptidase C19 family.</text>
</comment>
<evidence type="ECO:0000256" key="1">
    <source>
        <dbReference type="ARBA" id="ARBA00009085"/>
    </source>
</evidence>
<dbReference type="InterPro" id="IPR013083">
    <property type="entry name" value="Znf_RING/FYVE/PHD"/>
</dbReference>
<dbReference type="InterPro" id="IPR050164">
    <property type="entry name" value="Peptidase_C19"/>
</dbReference>
<organism evidence="9 10">
    <name type="scientific">Diploscapter pachys</name>
    <dbReference type="NCBI Taxonomy" id="2018661"/>
    <lineage>
        <taxon>Eukaryota</taxon>
        <taxon>Metazoa</taxon>
        <taxon>Ecdysozoa</taxon>
        <taxon>Nematoda</taxon>
        <taxon>Chromadorea</taxon>
        <taxon>Rhabditida</taxon>
        <taxon>Rhabditina</taxon>
        <taxon>Rhabditomorpha</taxon>
        <taxon>Rhabditoidea</taxon>
        <taxon>Rhabditidae</taxon>
        <taxon>Diploscapter</taxon>
    </lineage>
</organism>
<dbReference type="InterPro" id="IPR001607">
    <property type="entry name" value="Znf_UBP"/>
</dbReference>
<evidence type="ECO:0000256" key="4">
    <source>
        <dbReference type="ARBA" id="ARBA00022833"/>
    </source>
</evidence>
<reference evidence="9 10" key="1">
    <citation type="journal article" date="2017" name="Curr. Biol.">
        <title>Genome architecture and evolution of a unichromosomal asexual nematode.</title>
        <authorList>
            <person name="Fradin H."/>
            <person name="Zegar C."/>
            <person name="Gutwein M."/>
            <person name="Lucas J."/>
            <person name="Kovtun M."/>
            <person name="Corcoran D."/>
            <person name="Baugh L.R."/>
            <person name="Kiontke K."/>
            <person name="Gunsalus K."/>
            <person name="Fitch D.H."/>
            <person name="Piano F."/>
        </authorList>
    </citation>
    <scope>NUCLEOTIDE SEQUENCE [LARGE SCALE GENOMIC DNA]</scope>
    <source>
        <strain evidence="9">PF1309</strain>
    </source>
</reference>
<dbReference type="PANTHER" id="PTHR24006">
    <property type="entry name" value="UBIQUITIN CARBOXYL-TERMINAL HYDROLASE"/>
    <property type="match status" value="1"/>
</dbReference>
<dbReference type="Gene3D" id="3.30.40.10">
    <property type="entry name" value="Zinc/RING finger domain, C3HC4 (zinc finger)"/>
    <property type="match status" value="1"/>
</dbReference>
<proteinExistence type="inferred from homology"/>
<dbReference type="Proteomes" id="UP000218231">
    <property type="component" value="Unassembled WGS sequence"/>
</dbReference>
<dbReference type="SUPFAM" id="SSF57850">
    <property type="entry name" value="RING/U-box"/>
    <property type="match status" value="1"/>
</dbReference>
<dbReference type="CDD" id="cd02667">
    <property type="entry name" value="Peptidase_C19K"/>
    <property type="match status" value="1"/>
</dbReference>
<keyword evidence="2" id="KW-0479">Metal-binding</keyword>
<dbReference type="InterPro" id="IPR001394">
    <property type="entry name" value="Peptidase_C19_UCH"/>
</dbReference>
<dbReference type="GO" id="GO:0008270">
    <property type="term" value="F:zinc ion binding"/>
    <property type="evidence" value="ECO:0007669"/>
    <property type="project" value="UniProtKB-KW"/>
</dbReference>
<feature type="compositionally biased region" description="Acidic residues" evidence="6">
    <location>
        <begin position="822"/>
        <end position="848"/>
    </location>
</feature>
<keyword evidence="4" id="KW-0862">Zinc</keyword>
<evidence type="ECO:0000256" key="5">
    <source>
        <dbReference type="PROSITE-ProRule" id="PRU00502"/>
    </source>
</evidence>
<evidence type="ECO:0000259" key="8">
    <source>
        <dbReference type="PROSITE" id="PS50271"/>
    </source>
</evidence>
<gene>
    <name evidence="9" type="ORF">WR25_18295</name>
</gene>
<evidence type="ECO:0000313" key="10">
    <source>
        <dbReference type="Proteomes" id="UP000218231"/>
    </source>
</evidence>
<evidence type="ECO:0000313" key="9">
    <source>
        <dbReference type="EMBL" id="PAV84488.1"/>
    </source>
</evidence>
<dbReference type="OrthoDB" id="2020758at2759"/>
<dbReference type="Pfam" id="PF00443">
    <property type="entry name" value="UCH"/>
    <property type="match status" value="1"/>
</dbReference>
<sequence>MAEAEGQEHPKQKGDTTASLLSVISSQQSSAESVKQFLTLINEIDKVTSTVERISFSNHLTHFKLIEVDNQMAEKFIQGSKLVFRGDRYGFASLCTTDETYSVKEVETSNTMLLIESLGGGNEVGDKENLHIEERKVLGLAQHYLQLTFVPKPSSSKLRDLLRANELALNWNEQPEDSEKGVTFEDLLDSVQMSENQLKKALESMPVIKHNGKLRWLSNDLRSEILSRVIDYFDDPSTQESAEKFSPENIRSILSQNMPATAFEWFLSAMAEPVNSENGMYHIIDSSFVRARASQYLQTVARITVAAFEEAMNMMLPIGIALNYDYLRGICLIEGSITGKFISYLSSEDLPGDPRERLQILFDKKQQWKSEEISAFLADICTEQRAIDSLLLAQCRSFTDAQEVRKKIKNSSSPPVCFECNKVEEKPKDDELWVCVTCGQAACSEHSAKHTTANRTGDPHSIFYKKEANLLRCNSCEADLQPSEDFSNDKVKEFLNDMKSFVINSTNKKPKQEKEKPVKNAQNASEENGEDVKEAKGNGIKGGKANDRVAVKKQNALSNGGNSLLPARGLPNLGNTCFYNSVMQCVMHTHQLVHYLQWFGRVRSVHVPTRTLLVNEEKIQLEEVNLQISPEDCPLNDALRSFIAEFQHGSAPSPSPLFSQISRKSPRFKGWQQQDAHELLRCLMDGLRSEEMEMCKTAIAKHLHVPNKNSIKNVDPVIVKQAKGYLQACGRPLLDAIFGGTLMQTIRCSECGHISERQEQFLDLSLPISSNPMRANAGGQQLSAHQIKKAKKTRRQQTKQQVAKGNASSNLIGEVGRMSLEDREESSEDRDADTEGEGQSAEESEQEQDNMKIATDPADFTKVLVPAPAEYSNGRSVGNCLLEFTAEELLAGANAYECEKCCAPVNKKSGATGNKKKRVAALKRYLILEPPTVLTLHLKRFQQVAGGFYGRSTTRKIGGHVHFSLQFNIAPFCSRNVERITPGSRSILYSLYGVVSHSGDLGGGHYVAYVKSRHRVQQALQFIEAARASCVDGLSFPPTLPTLTLEQNPADAQSPDGQWYYCSDSHVSLVSENKVLNVEAYILFYERIL</sequence>
<comment type="caution">
    <text evidence="9">The sequence shown here is derived from an EMBL/GenBank/DDBJ whole genome shotgun (WGS) entry which is preliminary data.</text>
</comment>
<dbReference type="GO" id="GO:0004843">
    <property type="term" value="F:cysteine-type deubiquitinase activity"/>
    <property type="evidence" value="ECO:0007669"/>
    <property type="project" value="InterPro"/>
</dbReference>
<dbReference type="PROSITE" id="PS50235">
    <property type="entry name" value="USP_3"/>
    <property type="match status" value="1"/>
</dbReference>
<feature type="domain" description="USP" evidence="7">
    <location>
        <begin position="568"/>
        <end position="1088"/>
    </location>
</feature>
<feature type="region of interest" description="Disordered" evidence="6">
    <location>
        <begin position="505"/>
        <end position="547"/>
    </location>
</feature>
<dbReference type="InterPro" id="IPR038765">
    <property type="entry name" value="Papain-like_cys_pep_sf"/>
</dbReference>